<evidence type="ECO:0000313" key="3">
    <source>
        <dbReference type="EMBL" id="NNJ24932.1"/>
    </source>
</evidence>
<sequence>MSRTLFAAALLLGAASAATAQDRPNILFVIADDWGWPHAGAYGTDWVNTPNFDRVAEQGALFKNAFTSNPKCSPCRASILTGRNSWQTGEAINHFGVFPNTWPVYPDLLEAGGYKIGYTGKGWGPGDYEAGGFTRNPAGPAYQKVRTKPPAKAMSSIDYAGNFAAFLDERETEAGGNAPKPFHFWLGTQEPHRAYELGSGVAAGKSPARVDVPSFYPDTREIREDLLDYAVEVEYVDSHLGRALELLEAKGELANTVVVVTSDHGMPFPRVKGQIYEWGFHVPLAVMGPGVAAGDGLADGPRTVDDFINVRDFAPTFLELANLPRPESFTGQSMLDLLTASEGGKLREGPDEMLVGKERHDVGRPDDVGYPVRAIRTPEYLYIRNFTPERWPAGNPETGYRNVDDSPTKSALTKQFNNYYALSFGKRPAEELYQLPLDRDNMRNLAEDAAHRGAKTRLRNRMYELLEAEGDPRMTGRAWVFDDYRYTGRATHGWEAFQEHSEMESQSD</sequence>
<dbReference type="InterPro" id="IPR052701">
    <property type="entry name" value="GAG_Ulvan_Degrading_Sulfatases"/>
</dbReference>
<dbReference type="Gene3D" id="3.40.720.10">
    <property type="entry name" value="Alkaline Phosphatase, subunit A"/>
    <property type="match status" value="1"/>
</dbReference>
<dbReference type="InterPro" id="IPR000917">
    <property type="entry name" value="Sulfatase_N"/>
</dbReference>
<evidence type="ECO:0000313" key="4">
    <source>
        <dbReference type="Proteomes" id="UP000609651"/>
    </source>
</evidence>
<keyword evidence="1" id="KW-0732">Signal</keyword>
<dbReference type="Pfam" id="PF00884">
    <property type="entry name" value="Sulfatase"/>
    <property type="match status" value="1"/>
</dbReference>
<feature type="signal peptide" evidence="1">
    <location>
        <begin position="1"/>
        <end position="20"/>
    </location>
</feature>
<reference evidence="3 4" key="1">
    <citation type="journal article" date="2020" name="Syst. Appl. Microbiol.">
        <title>Alienimonas chondri sp. nov., a novel planctomycete isolated from the biofilm of the red alga Chondrus crispus.</title>
        <authorList>
            <person name="Vitorino I."/>
            <person name="Albuquerque L."/>
            <person name="Wiegand S."/>
            <person name="Kallscheuer N."/>
            <person name="da Costa M.S."/>
            <person name="Lobo-da-Cunha A."/>
            <person name="Jogler C."/>
            <person name="Lage O.M."/>
        </authorList>
    </citation>
    <scope>NUCLEOTIDE SEQUENCE [LARGE SCALE GENOMIC DNA]</scope>
    <source>
        <strain evidence="3 4">LzC2</strain>
    </source>
</reference>
<dbReference type="EMBL" id="WTPX01000020">
    <property type="protein sequence ID" value="NNJ24932.1"/>
    <property type="molecule type" value="Genomic_DNA"/>
</dbReference>
<dbReference type="PANTHER" id="PTHR43751:SF1">
    <property type="entry name" value="SULFATASE ATSG-RELATED"/>
    <property type="match status" value="1"/>
</dbReference>
<feature type="chain" id="PRO_5046718222" description="Sulfatase N-terminal domain-containing protein" evidence="1">
    <location>
        <begin position="21"/>
        <end position="508"/>
    </location>
</feature>
<evidence type="ECO:0000256" key="1">
    <source>
        <dbReference type="SAM" id="SignalP"/>
    </source>
</evidence>
<dbReference type="Proteomes" id="UP000609651">
    <property type="component" value="Unassembled WGS sequence"/>
</dbReference>
<comment type="caution">
    <text evidence="3">The sequence shown here is derived from an EMBL/GenBank/DDBJ whole genome shotgun (WGS) entry which is preliminary data.</text>
</comment>
<dbReference type="InterPro" id="IPR017850">
    <property type="entry name" value="Alkaline_phosphatase_core_sf"/>
</dbReference>
<protein>
    <recommendedName>
        <fullName evidence="2">Sulfatase N-terminal domain-containing protein</fullName>
    </recommendedName>
</protein>
<dbReference type="SUPFAM" id="SSF53649">
    <property type="entry name" value="Alkaline phosphatase-like"/>
    <property type="match status" value="1"/>
</dbReference>
<accession>A0ABX1VCI1</accession>
<evidence type="ECO:0000259" key="2">
    <source>
        <dbReference type="Pfam" id="PF00884"/>
    </source>
</evidence>
<dbReference type="RefSeq" id="WP_171184402.1">
    <property type="nucleotide sequence ID" value="NZ_WTPX01000020.1"/>
</dbReference>
<keyword evidence="4" id="KW-1185">Reference proteome</keyword>
<dbReference type="CDD" id="cd16027">
    <property type="entry name" value="SGSH"/>
    <property type="match status" value="1"/>
</dbReference>
<feature type="domain" description="Sulfatase N-terminal" evidence="2">
    <location>
        <begin position="24"/>
        <end position="322"/>
    </location>
</feature>
<dbReference type="PANTHER" id="PTHR43751">
    <property type="entry name" value="SULFATASE"/>
    <property type="match status" value="1"/>
</dbReference>
<organism evidence="3 4">
    <name type="scientific">Alienimonas chondri</name>
    <dbReference type="NCBI Taxonomy" id="2681879"/>
    <lineage>
        <taxon>Bacteria</taxon>
        <taxon>Pseudomonadati</taxon>
        <taxon>Planctomycetota</taxon>
        <taxon>Planctomycetia</taxon>
        <taxon>Planctomycetales</taxon>
        <taxon>Planctomycetaceae</taxon>
        <taxon>Alienimonas</taxon>
    </lineage>
</organism>
<proteinExistence type="predicted"/>
<gene>
    <name evidence="3" type="ORF">LzC2_09940</name>
</gene>
<name>A0ABX1VCI1_9PLAN</name>